<dbReference type="OrthoDB" id="649075at2"/>
<dbReference type="Proteomes" id="UP000183788">
    <property type="component" value="Unassembled WGS sequence"/>
</dbReference>
<evidence type="ECO:0000313" key="4">
    <source>
        <dbReference type="Proteomes" id="UP001326715"/>
    </source>
</evidence>
<organism evidence="1 3">
    <name type="scientific">Chitinophaga sancti</name>
    <dbReference type="NCBI Taxonomy" id="1004"/>
    <lineage>
        <taxon>Bacteria</taxon>
        <taxon>Pseudomonadati</taxon>
        <taxon>Bacteroidota</taxon>
        <taxon>Chitinophagia</taxon>
        <taxon>Chitinophagales</taxon>
        <taxon>Chitinophagaceae</taxon>
        <taxon>Chitinophaga</taxon>
    </lineage>
</organism>
<name>A0A1K1R3L4_9BACT</name>
<dbReference type="EMBL" id="CP140154">
    <property type="protein sequence ID" value="WQG90064.1"/>
    <property type="molecule type" value="Genomic_DNA"/>
</dbReference>
<reference evidence="2 4" key="2">
    <citation type="submission" date="2023-11" db="EMBL/GenBank/DDBJ databases">
        <title>MicrobeMod: A computational toolkit for identifying prokaryotic methylation and restriction-modification with nanopore sequencing.</title>
        <authorList>
            <person name="Crits-Christoph A."/>
            <person name="Kang S.C."/>
            <person name="Lee H."/>
            <person name="Ostrov N."/>
        </authorList>
    </citation>
    <scope>NUCLEOTIDE SEQUENCE [LARGE SCALE GENOMIC DNA]</scope>
    <source>
        <strain evidence="2 4">ATCC 23090</strain>
    </source>
</reference>
<evidence type="ECO:0000313" key="1">
    <source>
        <dbReference type="EMBL" id="SFW66524.1"/>
    </source>
</evidence>
<dbReference type="AlphaFoldDB" id="A0A1K1R3L4"/>
<proteinExistence type="predicted"/>
<dbReference type="EMBL" id="FPIZ01000010">
    <property type="protein sequence ID" value="SFW66524.1"/>
    <property type="molecule type" value="Genomic_DNA"/>
</dbReference>
<protein>
    <submittedName>
        <fullName evidence="1">Uncharacterized protein</fullName>
    </submittedName>
</protein>
<reference evidence="1 3" key="1">
    <citation type="submission" date="2016-11" db="EMBL/GenBank/DDBJ databases">
        <authorList>
            <person name="Jaros S."/>
            <person name="Januszkiewicz K."/>
            <person name="Wedrychowicz H."/>
        </authorList>
    </citation>
    <scope>NUCLEOTIDE SEQUENCE [LARGE SCALE GENOMIC DNA]</scope>
    <source>
        <strain evidence="1 3">DSM 784</strain>
    </source>
</reference>
<accession>A0A1K1R3L4</accession>
<evidence type="ECO:0000313" key="3">
    <source>
        <dbReference type="Proteomes" id="UP000183788"/>
    </source>
</evidence>
<dbReference type="Proteomes" id="UP001326715">
    <property type="component" value="Chromosome"/>
</dbReference>
<dbReference type="Gene3D" id="3.40.50.12370">
    <property type="match status" value="1"/>
</dbReference>
<keyword evidence="4" id="KW-1185">Reference proteome</keyword>
<dbReference type="RefSeq" id="WP_143150752.1">
    <property type="nucleotide sequence ID" value="NZ_CBHWAX010000184.1"/>
</dbReference>
<sequence length="203" mass="22539">MEKILFVTDAQQLSNKAMDFAGFICQLSKSKLTGVFLQKSAAGSFKKACDARNIIGALHPDTAITNADIVAESRFADLVLLQPDGIALHGAACPVVVMPSHFEGLDQLVFIYDGEAASINAIKQFTYLFPDLKDLPVNVVCLTDHEEELGKWFTSHYRDVTFTHHNLPELREYLGCKERAFIVVNNELPSERMSSQALFLCNN</sequence>
<evidence type="ECO:0000313" key="2">
    <source>
        <dbReference type="EMBL" id="WQG90064.1"/>
    </source>
</evidence>
<gene>
    <name evidence="1" type="ORF">SAMN05661012_03329</name>
    <name evidence="2" type="ORF">SR876_01035</name>
</gene>
<dbReference type="STRING" id="1004.SAMN05661012_03329"/>